<protein>
    <submittedName>
        <fullName evidence="1">HIT family protein</fullName>
        <ecNumber evidence="1">2.1.1.-</ecNumber>
    </submittedName>
</protein>
<organism evidence="1 2">
    <name type="scientific">Novosphingobium tardum</name>
    <dbReference type="NCBI Taxonomy" id="1538021"/>
    <lineage>
        <taxon>Bacteria</taxon>
        <taxon>Pseudomonadati</taxon>
        <taxon>Pseudomonadota</taxon>
        <taxon>Alphaproteobacteria</taxon>
        <taxon>Sphingomonadales</taxon>
        <taxon>Sphingomonadaceae</taxon>
        <taxon>Novosphingobium</taxon>
    </lineage>
</organism>
<dbReference type="EMBL" id="JBHSDR010000003">
    <property type="protein sequence ID" value="MFC4293828.1"/>
    <property type="molecule type" value="Genomic_DNA"/>
</dbReference>
<dbReference type="GO" id="GO:0032259">
    <property type="term" value="P:methylation"/>
    <property type="evidence" value="ECO:0007669"/>
    <property type="project" value="UniProtKB-KW"/>
</dbReference>
<accession>A0ABV8RL69</accession>
<comment type="caution">
    <text evidence="1">The sequence shown here is derived from an EMBL/GenBank/DDBJ whole genome shotgun (WGS) entry which is preliminary data.</text>
</comment>
<sequence length="145" mass="15896">MNATIEKFGWPGTLVREWDHWVLLARPSQPTLGSVILAAKGEATAFGALPAGAHAELATITPALEGALSRAVDYGRINYLMLMMVDPYVHFHVIPRYEGTREWNGREFVDIGWPKVPDLGHAIALEGEELAGLVEWLKGFFPAGS</sequence>
<reference evidence="2" key="1">
    <citation type="journal article" date="2019" name="Int. J. Syst. Evol. Microbiol.">
        <title>The Global Catalogue of Microorganisms (GCM) 10K type strain sequencing project: providing services to taxonomists for standard genome sequencing and annotation.</title>
        <authorList>
            <consortium name="The Broad Institute Genomics Platform"/>
            <consortium name="The Broad Institute Genome Sequencing Center for Infectious Disease"/>
            <person name="Wu L."/>
            <person name="Ma J."/>
        </authorList>
    </citation>
    <scope>NUCLEOTIDE SEQUENCE [LARGE SCALE GENOMIC DNA]</scope>
    <source>
        <strain evidence="2">CGMCC 1.12989</strain>
    </source>
</reference>
<keyword evidence="1" id="KW-0808">Transferase</keyword>
<keyword evidence="2" id="KW-1185">Reference proteome</keyword>
<name>A0ABV8RL69_9SPHN</name>
<keyword evidence="1" id="KW-0489">Methyltransferase</keyword>
<evidence type="ECO:0000313" key="1">
    <source>
        <dbReference type="EMBL" id="MFC4293828.1"/>
    </source>
</evidence>
<evidence type="ECO:0000313" key="2">
    <source>
        <dbReference type="Proteomes" id="UP001595828"/>
    </source>
</evidence>
<dbReference type="GO" id="GO:0008168">
    <property type="term" value="F:methyltransferase activity"/>
    <property type="evidence" value="ECO:0007669"/>
    <property type="project" value="UniProtKB-KW"/>
</dbReference>
<dbReference type="Gene3D" id="3.30.428.10">
    <property type="entry name" value="HIT-like"/>
    <property type="match status" value="1"/>
</dbReference>
<proteinExistence type="predicted"/>
<gene>
    <name evidence="1" type="ORF">ACFO0A_02015</name>
</gene>
<dbReference type="RefSeq" id="WP_379537310.1">
    <property type="nucleotide sequence ID" value="NZ_JBHSDR010000003.1"/>
</dbReference>
<dbReference type="SUPFAM" id="SSF54197">
    <property type="entry name" value="HIT-like"/>
    <property type="match status" value="1"/>
</dbReference>
<dbReference type="EC" id="2.1.1.-" evidence="1"/>
<dbReference type="InterPro" id="IPR036265">
    <property type="entry name" value="HIT-like_sf"/>
</dbReference>
<dbReference type="Proteomes" id="UP001595828">
    <property type="component" value="Unassembled WGS sequence"/>
</dbReference>